<evidence type="ECO:0000313" key="2">
    <source>
        <dbReference type="Proteomes" id="UP000034934"/>
    </source>
</evidence>
<organism evidence="1 2">
    <name type="scientific">Candidatus Nomurabacteria bacterium GW2011_GWF1_31_48</name>
    <dbReference type="NCBI Taxonomy" id="1618767"/>
    <lineage>
        <taxon>Bacteria</taxon>
        <taxon>Candidatus Nomuraibacteriota</taxon>
    </lineage>
</organism>
<proteinExistence type="predicted"/>
<name>A0A0G0BGP9_9BACT</name>
<accession>A0A0G0BGP9</accession>
<dbReference type="Proteomes" id="UP000034934">
    <property type="component" value="Unassembled WGS sequence"/>
</dbReference>
<evidence type="ECO:0000313" key="1">
    <source>
        <dbReference type="EMBL" id="KKP30222.1"/>
    </source>
</evidence>
<reference evidence="1 2" key="1">
    <citation type="journal article" date="2015" name="Nature">
        <title>rRNA introns, odd ribosomes, and small enigmatic genomes across a large radiation of phyla.</title>
        <authorList>
            <person name="Brown C.T."/>
            <person name="Hug L.A."/>
            <person name="Thomas B.C."/>
            <person name="Sharon I."/>
            <person name="Castelle C.J."/>
            <person name="Singh A."/>
            <person name="Wilkins M.J."/>
            <person name="Williams K.H."/>
            <person name="Banfield J.F."/>
        </authorList>
    </citation>
    <scope>NUCLEOTIDE SEQUENCE [LARGE SCALE GENOMIC DNA]</scope>
</reference>
<gene>
    <name evidence="1" type="ORF">UR19_C0003G0058</name>
</gene>
<dbReference type="AlphaFoldDB" id="A0A0G0BGP9"/>
<sequence>MQEEDFSKDPYKKQTYERYALWKSLPSFLKGQPRVALEKFGIEEESAFELLAIKTQIDFSKKYGVDTGTLTDWNKRLEKDGLVQDINSWARKLTPNVIFALYKNIIKSGKAHEVRAWFEIVENN</sequence>
<protein>
    <submittedName>
        <fullName evidence="1">Uncharacterized protein</fullName>
    </submittedName>
</protein>
<dbReference type="EMBL" id="LBOG01000003">
    <property type="protein sequence ID" value="KKP30222.1"/>
    <property type="molecule type" value="Genomic_DNA"/>
</dbReference>
<comment type="caution">
    <text evidence="1">The sequence shown here is derived from an EMBL/GenBank/DDBJ whole genome shotgun (WGS) entry which is preliminary data.</text>
</comment>